<dbReference type="InterPro" id="IPR015797">
    <property type="entry name" value="NUDIX_hydrolase-like_dom_sf"/>
</dbReference>
<dbReference type="Proteomes" id="UP000178347">
    <property type="component" value="Unassembled WGS sequence"/>
</dbReference>
<evidence type="ECO:0000313" key="3">
    <source>
        <dbReference type="Proteomes" id="UP000178347"/>
    </source>
</evidence>
<organism evidence="2 3">
    <name type="scientific">Candidatus Magasanikbacteria bacterium RIFCSPLOWO2_12_FULL_43_12</name>
    <dbReference type="NCBI Taxonomy" id="1798692"/>
    <lineage>
        <taxon>Bacteria</taxon>
        <taxon>Candidatus Magasanikiibacteriota</taxon>
    </lineage>
</organism>
<reference evidence="2 3" key="1">
    <citation type="journal article" date="2016" name="Nat. Commun.">
        <title>Thousands of microbial genomes shed light on interconnected biogeochemical processes in an aquifer system.</title>
        <authorList>
            <person name="Anantharaman K."/>
            <person name="Brown C.T."/>
            <person name="Hug L.A."/>
            <person name="Sharon I."/>
            <person name="Castelle C.J."/>
            <person name="Probst A.J."/>
            <person name="Thomas B.C."/>
            <person name="Singh A."/>
            <person name="Wilkins M.J."/>
            <person name="Karaoz U."/>
            <person name="Brodie E.L."/>
            <person name="Williams K.H."/>
            <person name="Hubbard S.S."/>
            <person name="Banfield J.F."/>
        </authorList>
    </citation>
    <scope>NUCLEOTIDE SEQUENCE [LARGE SCALE GENOMIC DNA]</scope>
</reference>
<dbReference type="Gene3D" id="3.90.79.10">
    <property type="entry name" value="Nucleoside Triphosphate Pyrophosphohydrolase"/>
    <property type="match status" value="1"/>
</dbReference>
<dbReference type="STRING" id="1798692.A3G00_04485"/>
<evidence type="ECO:0000259" key="1">
    <source>
        <dbReference type="PROSITE" id="PS51462"/>
    </source>
</evidence>
<gene>
    <name evidence="2" type="ORF">A3G00_04485</name>
</gene>
<proteinExistence type="predicted"/>
<sequence length="216" mass="25180">MPETISTYHLDDPFHAHPMDREHFYKEQVEAFKKDGKPTRAVGIFDVLLITEKKEFILQKRSHAKSHNPYLIDKTVGGHIQYGDTVFYTAMIECVQELKIPAVVLRDEEDFKRTMTVLEHSLESVAILELVDHSIYEIDNFIDKEKITIAKNISMFLGVYSGAIKPVDREVSGILYYEWDVLKDEMKNMPQLFTPDLHFMMSKYEGNIKRVLSYLD</sequence>
<comment type="caution">
    <text evidence="2">The sequence shown here is derived from an EMBL/GenBank/DDBJ whole genome shotgun (WGS) entry which is preliminary data.</text>
</comment>
<protein>
    <recommendedName>
        <fullName evidence="1">Nudix hydrolase domain-containing protein</fullName>
    </recommendedName>
</protein>
<dbReference type="PROSITE" id="PS51462">
    <property type="entry name" value="NUDIX"/>
    <property type="match status" value="1"/>
</dbReference>
<name>A0A1F6MRV2_9BACT</name>
<feature type="domain" description="Nudix hydrolase" evidence="1">
    <location>
        <begin position="37"/>
        <end position="199"/>
    </location>
</feature>
<dbReference type="EMBL" id="MFQN01000017">
    <property type="protein sequence ID" value="OGH74399.1"/>
    <property type="molecule type" value="Genomic_DNA"/>
</dbReference>
<dbReference type="AlphaFoldDB" id="A0A1F6MRV2"/>
<evidence type="ECO:0000313" key="2">
    <source>
        <dbReference type="EMBL" id="OGH74399.1"/>
    </source>
</evidence>
<accession>A0A1F6MRV2</accession>
<dbReference type="SUPFAM" id="SSF55811">
    <property type="entry name" value="Nudix"/>
    <property type="match status" value="1"/>
</dbReference>
<dbReference type="InterPro" id="IPR000086">
    <property type="entry name" value="NUDIX_hydrolase_dom"/>
</dbReference>